<feature type="transmembrane region" description="Helical" evidence="1">
    <location>
        <begin position="122"/>
        <end position="146"/>
    </location>
</feature>
<protein>
    <recommendedName>
        <fullName evidence="4">DUF2231 domain-containing protein</fullName>
    </recommendedName>
</protein>
<evidence type="ECO:0000313" key="2">
    <source>
        <dbReference type="EMBL" id="MRG58632.1"/>
    </source>
</evidence>
<keyword evidence="1" id="KW-0812">Transmembrane</keyword>
<organism evidence="2 3">
    <name type="scientific">Agromyces agglutinans</name>
    <dbReference type="NCBI Taxonomy" id="2662258"/>
    <lineage>
        <taxon>Bacteria</taxon>
        <taxon>Bacillati</taxon>
        <taxon>Actinomycetota</taxon>
        <taxon>Actinomycetes</taxon>
        <taxon>Micrococcales</taxon>
        <taxon>Microbacteriaceae</taxon>
        <taxon>Agromyces</taxon>
    </lineage>
</organism>
<proteinExistence type="predicted"/>
<accession>A0A6I2F2A5</accession>
<keyword evidence="1" id="KW-1133">Transmembrane helix</keyword>
<evidence type="ECO:0000313" key="3">
    <source>
        <dbReference type="Proteomes" id="UP000431080"/>
    </source>
</evidence>
<evidence type="ECO:0008006" key="4">
    <source>
        <dbReference type="Google" id="ProtNLM"/>
    </source>
</evidence>
<feature type="transmembrane region" description="Helical" evidence="1">
    <location>
        <begin position="87"/>
        <end position="110"/>
    </location>
</feature>
<name>A0A6I2F2A5_9MICO</name>
<comment type="caution">
    <text evidence="2">The sequence shown here is derived from an EMBL/GenBank/DDBJ whole genome shotgun (WGS) entry which is preliminary data.</text>
</comment>
<sequence>MDYVFQDLPLHVLLVHVVIVATPLLALALVVAGAWPAARRVLWAPCLVGAAVLVPLALVTIEAGKWLEQRVPPAPLIQEHTAQGEDIVPWVIAIAVVAAALAAWSVLELVARRRDRSIGRGAVVGASVVLTLAALVVGAGATWTIVQIGESGSRAVWEGGFSDEPLE</sequence>
<reference evidence="2 3" key="1">
    <citation type="submission" date="2019-10" db="EMBL/GenBank/DDBJ databases">
        <authorList>
            <person name="Nie G."/>
            <person name="Ming H."/>
            <person name="Yi B."/>
        </authorList>
    </citation>
    <scope>NUCLEOTIDE SEQUENCE [LARGE SCALE GENOMIC DNA]</scope>
    <source>
        <strain evidence="2 3">CFH 90414</strain>
    </source>
</reference>
<gene>
    <name evidence="2" type="ORF">GE115_01910</name>
</gene>
<dbReference type="Proteomes" id="UP000431080">
    <property type="component" value="Unassembled WGS sequence"/>
</dbReference>
<dbReference type="AlphaFoldDB" id="A0A6I2F2A5"/>
<evidence type="ECO:0000256" key="1">
    <source>
        <dbReference type="SAM" id="Phobius"/>
    </source>
</evidence>
<dbReference type="EMBL" id="WJIF01000001">
    <property type="protein sequence ID" value="MRG58632.1"/>
    <property type="molecule type" value="Genomic_DNA"/>
</dbReference>
<keyword evidence="3" id="KW-1185">Reference proteome</keyword>
<feature type="transmembrane region" description="Helical" evidence="1">
    <location>
        <begin position="12"/>
        <end position="35"/>
    </location>
</feature>
<feature type="transmembrane region" description="Helical" evidence="1">
    <location>
        <begin position="42"/>
        <end position="67"/>
    </location>
</feature>
<keyword evidence="1" id="KW-0472">Membrane</keyword>
<dbReference type="RefSeq" id="WP_153683093.1">
    <property type="nucleotide sequence ID" value="NZ_WJIF01000001.1"/>
</dbReference>